<evidence type="ECO:0000313" key="9">
    <source>
        <dbReference type="Proteomes" id="UP000230423"/>
    </source>
</evidence>
<reference evidence="8 9" key="1">
    <citation type="submission" date="2015-09" db="EMBL/GenBank/DDBJ databases">
        <title>Draft genome of the parasitic nematode Teladorsagia circumcincta isolate WARC Sus (inbred).</title>
        <authorList>
            <person name="Mitreva M."/>
        </authorList>
    </citation>
    <scope>NUCLEOTIDE SEQUENCE [LARGE SCALE GENOMIC DNA]</scope>
    <source>
        <strain evidence="8 9">S</strain>
    </source>
</reference>
<dbReference type="GO" id="GO:0046872">
    <property type="term" value="F:metal ion binding"/>
    <property type="evidence" value="ECO:0007669"/>
    <property type="project" value="UniProtKB-KW"/>
</dbReference>
<name>A0A2G9TZ92_TELCI</name>
<dbReference type="GO" id="GO:0043565">
    <property type="term" value="F:sequence-specific DNA binding"/>
    <property type="evidence" value="ECO:0007669"/>
    <property type="project" value="InterPro"/>
</dbReference>
<dbReference type="EMBL" id="KZ351135">
    <property type="protein sequence ID" value="PIO63238.1"/>
    <property type="molecule type" value="Genomic_DNA"/>
</dbReference>
<dbReference type="AlphaFoldDB" id="A0A2G9TZ92"/>
<accession>A0A2G9TZ92</accession>
<gene>
    <name evidence="8" type="ORF">TELCIR_15174</name>
</gene>
<evidence type="ECO:0000256" key="5">
    <source>
        <dbReference type="PROSITE-ProRule" id="PRU00070"/>
    </source>
</evidence>
<keyword evidence="3 5" id="KW-0238">DNA-binding</keyword>
<evidence type="ECO:0000259" key="7">
    <source>
        <dbReference type="PROSITE" id="PS50809"/>
    </source>
</evidence>
<feature type="domain" description="DM" evidence="7">
    <location>
        <begin position="88"/>
        <end position="144"/>
    </location>
</feature>
<evidence type="ECO:0000256" key="6">
    <source>
        <dbReference type="SAM" id="MobiDB-lite"/>
    </source>
</evidence>
<keyword evidence="2 5" id="KW-0862">Zinc</keyword>
<evidence type="ECO:0000256" key="4">
    <source>
        <dbReference type="ARBA" id="ARBA00023242"/>
    </source>
</evidence>
<dbReference type="InterPro" id="IPR001275">
    <property type="entry name" value="DM_DNA-bd"/>
</dbReference>
<evidence type="ECO:0000256" key="3">
    <source>
        <dbReference type="ARBA" id="ARBA00023125"/>
    </source>
</evidence>
<keyword evidence="1 5" id="KW-0479">Metal-binding</keyword>
<evidence type="ECO:0000256" key="2">
    <source>
        <dbReference type="ARBA" id="ARBA00022833"/>
    </source>
</evidence>
<protein>
    <submittedName>
        <fullName evidence="8">DM DNA binding domain protein</fullName>
    </submittedName>
</protein>
<dbReference type="Pfam" id="PF00751">
    <property type="entry name" value="DM"/>
    <property type="match status" value="1"/>
</dbReference>
<dbReference type="SUPFAM" id="SSF82927">
    <property type="entry name" value="Cysteine-rich DNA binding domain, (DM domain)"/>
    <property type="match status" value="1"/>
</dbReference>
<evidence type="ECO:0000313" key="8">
    <source>
        <dbReference type="EMBL" id="PIO63238.1"/>
    </source>
</evidence>
<feature type="region of interest" description="Disordered" evidence="6">
    <location>
        <begin position="141"/>
        <end position="183"/>
    </location>
</feature>
<dbReference type="GO" id="GO:0005634">
    <property type="term" value="C:nucleus"/>
    <property type="evidence" value="ECO:0007669"/>
    <property type="project" value="UniProtKB-SubCell"/>
</dbReference>
<proteinExistence type="predicted"/>
<comment type="subcellular location">
    <subcellularLocation>
        <location evidence="5">Nucleus</location>
    </subcellularLocation>
</comment>
<dbReference type="Gene3D" id="4.10.1040.10">
    <property type="entry name" value="DM DNA-binding domain"/>
    <property type="match status" value="1"/>
</dbReference>
<organism evidence="8 9">
    <name type="scientific">Teladorsagia circumcincta</name>
    <name type="common">Brown stomach worm</name>
    <name type="synonym">Ostertagia circumcincta</name>
    <dbReference type="NCBI Taxonomy" id="45464"/>
    <lineage>
        <taxon>Eukaryota</taxon>
        <taxon>Metazoa</taxon>
        <taxon>Ecdysozoa</taxon>
        <taxon>Nematoda</taxon>
        <taxon>Chromadorea</taxon>
        <taxon>Rhabditida</taxon>
        <taxon>Rhabditina</taxon>
        <taxon>Rhabditomorpha</taxon>
        <taxon>Strongyloidea</taxon>
        <taxon>Trichostrongylidae</taxon>
        <taxon>Teladorsagia</taxon>
    </lineage>
</organism>
<keyword evidence="9" id="KW-1185">Reference proteome</keyword>
<dbReference type="GO" id="GO:0006355">
    <property type="term" value="P:regulation of DNA-templated transcription"/>
    <property type="evidence" value="ECO:0007669"/>
    <property type="project" value="InterPro"/>
</dbReference>
<sequence>MRPLIAKLRELIGATLTQLKIIYMALCDITTTPQLFTTVDSSHFRQFFPQIRIESHGLLQKSGITRKAPQLGQLDFMAENDNKKIYFCQRCLNHGSRLPRKNHKCECPYADCKCKLCFLVEKRRQLNSQLHDLEVIELESTKRTDDDDQEPPSSNSDVDRMVRVKGVPNKMEPSPQRQHAVVQNYKNSGVVLKEAKARQLVEGELS</sequence>
<dbReference type="Proteomes" id="UP000230423">
    <property type="component" value="Unassembled WGS sequence"/>
</dbReference>
<dbReference type="SMART" id="SM00301">
    <property type="entry name" value="DM"/>
    <property type="match status" value="1"/>
</dbReference>
<feature type="DNA-binding region" description="DM" evidence="5">
    <location>
        <begin position="88"/>
        <end position="144"/>
    </location>
</feature>
<evidence type="ECO:0000256" key="1">
    <source>
        <dbReference type="ARBA" id="ARBA00022723"/>
    </source>
</evidence>
<dbReference type="OrthoDB" id="5849055at2759"/>
<dbReference type="PROSITE" id="PS40000">
    <property type="entry name" value="DM_1"/>
    <property type="match status" value="1"/>
</dbReference>
<dbReference type="InterPro" id="IPR036407">
    <property type="entry name" value="DM_DNA-bd_sf"/>
</dbReference>
<keyword evidence="4 5" id="KW-0539">Nucleus</keyword>
<dbReference type="PROSITE" id="PS50809">
    <property type="entry name" value="DM_2"/>
    <property type="match status" value="1"/>
</dbReference>